<reference evidence="2" key="1">
    <citation type="submission" date="2016-10" db="EMBL/GenBank/DDBJ databases">
        <authorList>
            <person name="Varghese N."/>
            <person name="Submissions S."/>
        </authorList>
    </citation>
    <scope>NUCLEOTIDE SEQUENCE [LARGE SCALE GENOMIC DNA]</scope>
    <source>
        <strain evidence="2">CGMCC 1.6494</strain>
    </source>
</reference>
<proteinExistence type="predicted"/>
<accession>A0A1H0J012</accession>
<dbReference type="STRING" id="416873.SAMN04487951_12312"/>
<dbReference type="AlphaFoldDB" id="A0A1H0J012"/>
<gene>
    <name evidence="1" type="ORF">SAMN04487951_12312</name>
</gene>
<keyword evidence="2" id="KW-1185">Reference proteome</keyword>
<sequence length="347" mass="39836">MLKRYGSIAFTGITLLFSSVTHSSEQLPENFSEYEWLVDGAREVINKEVEFAPVTSCFDLNRNFAGQTTSSIQKERAWEDYEGKVIPLTGIVEEVRSIPMSDDYLAFFKCTNSESFIVDFQVTIPGEMEDYAFDLTPGDRKEVFVRLDDYGEMMGVSTSIDSFNIDKGNGENCFAYLNHIDRATGNYGYECYNAEQMSGFTVLNSENGASQIYGTIRLGEENSASIIAQHESQDFYTMILDDRLKPSIYFSANEEQCQLQNITSEEKQEWIRENIKGMKDRLISVEDEENINEWYIKKQELISSLNNEDYTCEQKQALRLAIFSLYNTAFEEEGLETIRERATKLEE</sequence>
<organism evidence="1 2">
    <name type="scientific">Vreelandella arcis</name>
    <dbReference type="NCBI Taxonomy" id="416873"/>
    <lineage>
        <taxon>Bacteria</taxon>
        <taxon>Pseudomonadati</taxon>
        <taxon>Pseudomonadota</taxon>
        <taxon>Gammaproteobacteria</taxon>
        <taxon>Oceanospirillales</taxon>
        <taxon>Halomonadaceae</taxon>
        <taxon>Vreelandella</taxon>
    </lineage>
</organism>
<dbReference type="Proteomes" id="UP000199677">
    <property type="component" value="Unassembled WGS sequence"/>
</dbReference>
<dbReference type="EMBL" id="FNII01000023">
    <property type="protein sequence ID" value="SDO37074.1"/>
    <property type="molecule type" value="Genomic_DNA"/>
</dbReference>
<protein>
    <submittedName>
        <fullName evidence="1">Uncharacterized protein</fullName>
    </submittedName>
</protein>
<evidence type="ECO:0000313" key="1">
    <source>
        <dbReference type="EMBL" id="SDO37074.1"/>
    </source>
</evidence>
<evidence type="ECO:0000313" key="2">
    <source>
        <dbReference type="Proteomes" id="UP000199677"/>
    </source>
</evidence>
<name>A0A1H0J012_9GAMM</name>
<dbReference type="RefSeq" id="WP_089708200.1">
    <property type="nucleotide sequence ID" value="NZ_FNII01000023.1"/>
</dbReference>